<dbReference type="Proteomes" id="UP000294575">
    <property type="component" value="Unassembled WGS sequence"/>
</dbReference>
<protein>
    <submittedName>
        <fullName evidence="2">Uncharacterized protein</fullName>
    </submittedName>
</protein>
<accession>A0A4R6TV35</accession>
<dbReference type="EMBL" id="SNYK01000012">
    <property type="protein sequence ID" value="TDQ36512.1"/>
    <property type="molecule type" value="Genomic_DNA"/>
</dbReference>
<evidence type="ECO:0000313" key="3">
    <source>
        <dbReference type="Proteomes" id="UP000294575"/>
    </source>
</evidence>
<feature type="transmembrane region" description="Helical" evidence="1">
    <location>
        <begin position="63"/>
        <end position="84"/>
    </location>
</feature>
<name>A0A4R6TV35_9GAMM</name>
<dbReference type="RefSeq" id="WP_101496054.1">
    <property type="nucleotide sequence ID" value="NZ_LNJZ01000003.1"/>
</dbReference>
<dbReference type="AlphaFoldDB" id="A0A4R6TV35"/>
<evidence type="ECO:0000313" key="2">
    <source>
        <dbReference type="EMBL" id="TDQ36512.1"/>
    </source>
</evidence>
<reference evidence="2 3" key="1">
    <citation type="submission" date="2019-03" db="EMBL/GenBank/DDBJ databases">
        <title>Genomic Encyclopedia of Type Strains, Phase IV (KMG-IV): sequencing the most valuable type-strain genomes for metagenomic binning, comparative biology and taxonomic classification.</title>
        <authorList>
            <person name="Goeker M."/>
        </authorList>
    </citation>
    <scope>NUCLEOTIDE SEQUENCE [LARGE SCALE GENOMIC DNA]</scope>
    <source>
        <strain evidence="2 3">DSM 28679</strain>
    </source>
</reference>
<keyword evidence="3" id="KW-1185">Reference proteome</keyword>
<keyword evidence="1" id="KW-0812">Transmembrane</keyword>
<keyword evidence="1" id="KW-1133">Transmembrane helix</keyword>
<comment type="caution">
    <text evidence="2">The sequence shown here is derived from an EMBL/GenBank/DDBJ whole genome shotgun (WGS) entry which is preliminary data.</text>
</comment>
<feature type="transmembrane region" description="Helical" evidence="1">
    <location>
        <begin position="29"/>
        <end position="51"/>
    </location>
</feature>
<organism evidence="2 3">
    <name type="scientific">Thiopseudomonas denitrificans</name>
    <dbReference type="NCBI Taxonomy" id="1501432"/>
    <lineage>
        <taxon>Bacteria</taxon>
        <taxon>Pseudomonadati</taxon>
        <taxon>Pseudomonadota</taxon>
        <taxon>Gammaproteobacteria</taxon>
        <taxon>Pseudomonadales</taxon>
        <taxon>Pseudomonadaceae</taxon>
        <taxon>Thiopseudomonas</taxon>
    </lineage>
</organism>
<gene>
    <name evidence="2" type="ORF">DFQ45_11259</name>
</gene>
<proteinExistence type="predicted"/>
<keyword evidence="1" id="KW-0472">Membrane</keyword>
<evidence type="ECO:0000256" key="1">
    <source>
        <dbReference type="SAM" id="Phobius"/>
    </source>
</evidence>
<sequence length="85" mass="9566">MEKPKLYSNEEWSIDFLGAKFVLGDFSDFWLATILGLLAYAVLFGIYILLLHAKGQRYDKKSTTPILILLPLALIISGAAKFLIF</sequence>